<dbReference type="Proteomes" id="UP000250369">
    <property type="component" value="Unassembled WGS sequence"/>
</dbReference>
<dbReference type="Pfam" id="PF01370">
    <property type="entry name" value="Epimerase"/>
    <property type="match status" value="1"/>
</dbReference>
<dbReference type="OrthoDB" id="9807212at2"/>
<evidence type="ECO:0000313" key="3">
    <source>
        <dbReference type="Proteomes" id="UP000250369"/>
    </source>
</evidence>
<accession>A0A329MPH1</accession>
<keyword evidence="3" id="KW-1185">Reference proteome</keyword>
<name>A0A329MPH1_9BACL</name>
<organism evidence="2 3">
    <name type="scientific">Paenibacillus contaminans</name>
    <dbReference type="NCBI Taxonomy" id="450362"/>
    <lineage>
        <taxon>Bacteria</taxon>
        <taxon>Bacillati</taxon>
        <taxon>Bacillota</taxon>
        <taxon>Bacilli</taxon>
        <taxon>Bacillales</taxon>
        <taxon>Paenibacillaceae</taxon>
        <taxon>Paenibacillus</taxon>
    </lineage>
</organism>
<dbReference type="GO" id="GO:0005737">
    <property type="term" value="C:cytoplasm"/>
    <property type="evidence" value="ECO:0007669"/>
    <property type="project" value="TreeGrafter"/>
</dbReference>
<gene>
    <name evidence="2" type="ORF">DQG23_11170</name>
</gene>
<dbReference type="Gene3D" id="3.40.50.720">
    <property type="entry name" value="NAD(P)-binding Rossmann-like Domain"/>
    <property type="match status" value="1"/>
</dbReference>
<dbReference type="PANTHER" id="PTHR48079">
    <property type="entry name" value="PROTEIN YEEZ"/>
    <property type="match status" value="1"/>
</dbReference>
<dbReference type="InterPro" id="IPR051783">
    <property type="entry name" value="NAD(P)-dependent_oxidoreduct"/>
</dbReference>
<proteinExistence type="predicted"/>
<dbReference type="SUPFAM" id="SSF51735">
    <property type="entry name" value="NAD(P)-binding Rossmann-fold domains"/>
    <property type="match status" value="1"/>
</dbReference>
<dbReference type="InterPro" id="IPR036291">
    <property type="entry name" value="NAD(P)-bd_dom_sf"/>
</dbReference>
<feature type="domain" description="NAD-dependent epimerase/dehydratase" evidence="1">
    <location>
        <begin position="4"/>
        <end position="227"/>
    </location>
</feature>
<dbReference type="RefSeq" id="WP_113030919.1">
    <property type="nucleotide sequence ID" value="NZ_QMFB01000005.1"/>
</dbReference>
<dbReference type="GO" id="GO:0004029">
    <property type="term" value="F:aldehyde dehydrogenase (NAD+) activity"/>
    <property type="evidence" value="ECO:0007669"/>
    <property type="project" value="TreeGrafter"/>
</dbReference>
<reference evidence="2 3" key="1">
    <citation type="journal article" date="2009" name="Int. J. Syst. Evol. Microbiol.">
        <title>Paenibacillus contaminans sp. nov., isolated from a contaminated laboratory plate.</title>
        <authorList>
            <person name="Chou J.H."/>
            <person name="Lee J.H."/>
            <person name="Lin M.C."/>
            <person name="Chang P.S."/>
            <person name="Arun A.B."/>
            <person name="Young C.C."/>
            <person name="Chen W.M."/>
        </authorList>
    </citation>
    <scope>NUCLEOTIDE SEQUENCE [LARGE SCALE GENOMIC DNA]</scope>
    <source>
        <strain evidence="2 3">CKOBP-6</strain>
    </source>
</reference>
<dbReference type="EMBL" id="QMFB01000005">
    <property type="protein sequence ID" value="RAV21216.1"/>
    <property type="molecule type" value="Genomic_DNA"/>
</dbReference>
<protein>
    <recommendedName>
        <fullName evidence="1">NAD-dependent epimerase/dehydratase domain-containing protein</fullName>
    </recommendedName>
</protein>
<evidence type="ECO:0000313" key="2">
    <source>
        <dbReference type="EMBL" id="RAV21216.1"/>
    </source>
</evidence>
<dbReference type="InterPro" id="IPR001509">
    <property type="entry name" value="Epimerase_deHydtase"/>
</dbReference>
<dbReference type="AlphaFoldDB" id="A0A329MPH1"/>
<evidence type="ECO:0000259" key="1">
    <source>
        <dbReference type="Pfam" id="PF01370"/>
    </source>
</evidence>
<dbReference type="PANTHER" id="PTHR48079:SF6">
    <property type="entry name" value="NAD(P)-BINDING DOMAIN-CONTAINING PROTEIN-RELATED"/>
    <property type="match status" value="1"/>
</dbReference>
<comment type="caution">
    <text evidence="2">The sequence shown here is derived from an EMBL/GenBank/DDBJ whole genome shotgun (WGS) entry which is preliminary data.</text>
</comment>
<sequence>MDKVFVTGGTGYIGKTLIQEALKQNIELIVLTRSAAKAKQLEAQGVAAVVGDLLEDGEWQKTIRECQYVIHLAAPPTWGKKVTKKIARQYSAGHYAMTVRLLDHISPTAIKNIIYVAGTSYLGDSGADEPKDEKYRSTPKGWGPYIAPSVNVLETYKQRGLPITTVFPAQIYGADSWTVQLFMEPLHRNKPIYSLQGNEPMFSPIHVEDCARACLHLMKHASTGESYILCDAYPVTSGKFKQMIEREMRVTGKTIKIPAWLCKLVIGPVLTEYATAHTYFSNAKLLATGFEFRYPSIGQGIPHVVKQWLASVTAK</sequence>